<reference evidence="2 3" key="1">
    <citation type="journal article" date="2018" name="Syst. Appl. Microbiol.">
        <title>Photobacterium carnosum sp. nov., isolated from spoiled modified atmosphere packaged poultry meat.</title>
        <authorList>
            <person name="Hilgarth M."/>
            <person name="Fuertes S."/>
            <person name="Ehrmann M."/>
            <person name="Vogel R.F."/>
        </authorList>
    </citation>
    <scope>NUCLEOTIDE SEQUENCE [LARGE SCALE GENOMIC DNA]</scope>
    <source>
        <strain evidence="2 3">TMW 2.2021</strain>
    </source>
</reference>
<feature type="domain" description="Transposase DDE" evidence="1">
    <location>
        <begin position="31"/>
        <end position="148"/>
    </location>
</feature>
<dbReference type="EMBL" id="NPIB01000020">
    <property type="protein sequence ID" value="PLC57035.1"/>
    <property type="molecule type" value="Genomic_DNA"/>
</dbReference>
<dbReference type="Proteomes" id="UP000234420">
    <property type="component" value="Unassembled WGS sequence"/>
</dbReference>
<dbReference type="RefSeq" id="WP_065208209.1">
    <property type="nucleotide sequence ID" value="NZ_JABJXE010000015.1"/>
</dbReference>
<evidence type="ECO:0000259" key="1">
    <source>
        <dbReference type="Pfam" id="PF13737"/>
    </source>
</evidence>
<gene>
    <name evidence="2" type="ORF">CIK00_14730</name>
</gene>
<evidence type="ECO:0000313" key="3">
    <source>
        <dbReference type="Proteomes" id="UP000234420"/>
    </source>
</evidence>
<dbReference type="Pfam" id="PF13737">
    <property type="entry name" value="DDE_Tnp_1_5"/>
    <property type="match status" value="1"/>
</dbReference>
<protein>
    <submittedName>
        <fullName evidence="2">IS5/IS1182 family transposase</fullName>
    </submittedName>
</protein>
<dbReference type="InterPro" id="IPR025668">
    <property type="entry name" value="Tnp_DDE_dom"/>
</dbReference>
<dbReference type="InterPro" id="IPR053520">
    <property type="entry name" value="Transposase_Tn903"/>
</dbReference>
<keyword evidence="3" id="KW-1185">Reference proteome</keyword>
<dbReference type="PANTHER" id="PTHR34631:SF3">
    <property type="entry name" value="ISSOD12 TRANSPOSASE TNPA_ISSOD12"/>
    <property type="match status" value="1"/>
</dbReference>
<sequence>MPYKANLTKQHHIKKHIYQQSNYSDYNKALKNRGRIDIWISDNILACWQDDYRTHDGTGSSVKYPNSTIEACYYLRMVFKFPLRQTQGFIENILEMLRLETLQCPDYTLLSKRLSQLGFKTPKFKKYEKADDDIVAIAIDSTGLKRFGRDEWHQEKHKVNAKRSWRKAHLAVASNHLIQSAVLTHKNVMDDQVVDALCTQITKPLTHISADKMYDTDAVFETLDAYFPLADIVIPPKDNTFADESHHPKRMTNLISYFALGVTRWQRFKHYGRRNVSETAMQRYKKIIGPKLHSRKFSNQQQEMLIGCGILNRFTQLGMPNSFRVA</sequence>
<dbReference type="NCBIfam" id="NF033579">
    <property type="entry name" value="transpos_IS5_2"/>
    <property type="match status" value="1"/>
</dbReference>
<proteinExistence type="predicted"/>
<name>A0A2N4UPU2_9GAMM</name>
<dbReference type="PANTHER" id="PTHR34631">
    <property type="match status" value="1"/>
</dbReference>
<evidence type="ECO:0000313" key="2">
    <source>
        <dbReference type="EMBL" id="PLC57035.1"/>
    </source>
</evidence>
<dbReference type="AlphaFoldDB" id="A0A2N4UPU2"/>
<organism evidence="2 3">
    <name type="scientific">Photobacterium carnosum</name>
    <dbReference type="NCBI Taxonomy" id="2023717"/>
    <lineage>
        <taxon>Bacteria</taxon>
        <taxon>Pseudomonadati</taxon>
        <taxon>Pseudomonadota</taxon>
        <taxon>Gammaproteobacteria</taxon>
        <taxon>Vibrionales</taxon>
        <taxon>Vibrionaceae</taxon>
        <taxon>Photobacterium</taxon>
    </lineage>
</organism>
<accession>A0A2N4UPU2</accession>
<dbReference type="InterPro" id="IPR053172">
    <property type="entry name" value="Tn903_transposase"/>
</dbReference>
<comment type="caution">
    <text evidence="2">The sequence shown here is derived from an EMBL/GenBank/DDBJ whole genome shotgun (WGS) entry which is preliminary data.</text>
</comment>